<name>A0A915YB83_9BACT</name>
<keyword evidence="2" id="KW-1185">Reference proteome</keyword>
<organism evidence="1 2">
    <name type="scientific">Aureispira anguillae</name>
    <dbReference type="NCBI Taxonomy" id="2864201"/>
    <lineage>
        <taxon>Bacteria</taxon>
        <taxon>Pseudomonadati</taxon>
        <taxon>Bacteroidota</taxon>
        <taxon>Saprospiria</taxon>
        <taxon>Saprospirales</taxon>
        <taxon>Saprospiraceae</taxon>
        <taxon>Aureispira</taxon>
    </lineage>
</organism>
<dbReference type="KEGG" id="aup:AsAng_0005910"/>
<dbReference type="EMBL" id="AP026867">
    <property type="protein sequence ID" value="BDS09886.1"/>
    <property type="molecule type" value="Genomic_DNA"/>
</dbReference>
<evidence type="ECO:0000313" key="1">
    <source>
        <dbReference type="EMBL" id="BDS09886.1"/>
    </source>
</evidence>
<protein>
    <submittedName>
        <fullName evidence="1">Uncharacterized protein</fullName>
    </submittedName>
</protein>
<sequence>MVNGYFMNTPKLKVSVHFFRRGNVQQKKQKNKSFLQKAL</sequence>
<evidence type="ECO:0000313" key="2">
    <source>
        <dbReference type="Proteomes" id="UP001060919"/>
    </source>
</evidence>
<reference evidence="1" key="1">
    <citation type="submission" date="2022-09" db="EMBL/GenBank/DDBJ databases">
        <title>Aureispira anguillicida sp. nov., isolated from Leptocephalus of Japanese eel Anguilla japonica.</title>
        <authorList>
            <person name="Yuasa K."/>
            <person name="Mekata T."/>
            <person name="Ikunari K."/>
        </authorList>
    </citation>
    <scope>NUCLEOTIDE SEQUENCE</scope>
    <source>
        <strain evidence="1">EL160426</strain>
    </source>
</reference>
<accession>A0A915YB83</accession>
<gene>
    <name evidence="1" type="ORF">AsAng_0005910</name>
</gene>
<dbReference type="AlphaFoldDB" id="A0A915YB83"/>
<dbReference type="Proteomes" id="UP001060919">
    <property type="component" value="Chromosome"/>
</dbReference>
<proteinExistence type="predicted"/>